<dbReference type="GO" id="GO:0004553">
    <property type="term" value="F:hydrolase activity, hydrolyzing O-glycosyl compounds"/>
    <property type="evidence" value="ECO:0007669"/>
    <property type="project" value="InterPro"/>
</dbReference>
<evidence type="ECO:0000259" key="4">
    <source>
        <dbReference type="Pfam" id="PF00150"/>
    </source>
</evidence>
<dbReference type="InterPro" id="IPR025282">
    <property type="entry name" value="DUF4214"/>
</dbReference>
<feature type="domain" description="DUF4214" evidence="5">
    <location>
        <begin position="500"/>
        <end position="545"/>
    </location>
</feature>
<reference evidence="6 7" key="1">
    <citation type="submission" date="2018-07" db="EMBL/GenBank/DDBJ databases">
        <title>Genome sequencing of rice bacterial endophytes.</title>
        <authorList>
            <person name="Venturi V."/>
        </authorList>
    </citation>
    <scope>NUCLEOTIDE SEQUENCE [LARGE SCALE GENOMIC DNA]</scope>
    <source>
        <strain evidence="6 7">AG1002</strain>
    </source>
</reference>
<dbReference type="GO" id="GO:0009251">
    <property type="term" value="P:glucan catabolic process"/>
    <property type="evidence" value="ECO:0007669"/>
    <property type="project" value="TreeGrafter"/>
</dbReference>
<feature type="domain" description="DUF4214" evidence="5">
    <location>
        <begin position="346"/>
        <end position="393"/>
    </location>
</feature>
<evidence type="ECO:0000313" key="6">
    <source>
        <dbReference type="EMBL" id="RED02913.1"/>
    </source>
</evidence>
<evidence type="ECO:0000256" key="3">
    <source>
        <dbReference type="RuleBase" id="RU361153"/>
    </source>
</evidence>
<comment type="caution">
    <text evidence="6">The sequence shown here is derived from an EMBL/GenBank/DDBJ whole genome shotgun (WGS) entry which is preliminary data.</text>
</comment>
<name>A0A3D9EIG0_ECTOL</name>
<feature type="domain" description="Glycoside hydrolase family 5" evidence="4">
    <location>
        <begin position="34"/>
        <end position="289"/>
    </location>
</feature>
<dbReference type="Pfam" id="PF00150">
    <property type="entry name" value="Cellulase"/>
    <property type="match status" value="1"/>
</dbReference>
<dbReference type="InterPro" id="IPR017853">
    <property type="entry name" value="GH"/>
</dbReference>
<organism evidence="6 7">
    <name type="scientific">Ectopseudomonas oleovorans</name>
    <name type="common">Pseudomonas oleovorans</name>
    <dbReference type="NCBI Taxonomy" id="301"/>
    <lineage>
        <taxon>Bacteria</taxon>
        <taxon>Pseudomonadati</taxon>
        <taxon>Pseudomonadota</taxon>
        <taxon>Gammaproteobacteria</taxon>
        <taxon>Pseudomonadales</taxon>
        <taxon>Pseudomonadaceae</taxon>
        <taxon>Ectopseudomonas</taxon>
    </lineage>
</organism>
<evidence type="ECO:0000259" key="5">
    <source>
        <dbReference type="Pfam" id="PF13946"/>
    </source>
</evidence>
<feature type="domain" description="DUF4214" evidence="5">
    <location>
        <begin position="396"/>
        <end position="442"/>
    </location>
</feature>
<evidence type="ECO:0000313" key="7">
    <source>
        <dbReference type="Proteomes" id="UP000256988"/>
    </source>
</evidence>
<dbReference type="EMBL" id="QRDL01000004">
    <property type="protein sequence ID" value="RED02913.1"/>
    <property type="molecule type" value="Genomic_DNA"/>
</dbReference>
<dbReference type="Gene3D" id="1.10.3130.20">
    <property type="entry name" value="Phycobilisome linker domain"/>
    <property type="match status" value="2"/>
</dbReference>
<sequence>MMLAGGKSHADTVDLVGLNLSGAGFAGQILPGINGTNYIFPTEAYFKQWSERGVRLIRFPILWERVQPTLGAALDPNYSALIDRTFGYAEKYGVRVILDLHNYMRYRGTVIGTGSVSYNQYKDVMTRIAQRWSSQKSLYAYDVMNEPHDAVEQWPIAAQYAINGIRTVDSVKPIMIEGNGWAEATRWPLWNDSLLKLKDPANALIFQAHVYFDGGGGGTYADTSASAYGDDYGVERVKPFIEWLKKNGKRGFIGEFGVPDSDPRWNVIMGRMLAYLKQNCIPSTYWAAGPGWANYNLSVEPINGVERPQWPTLKAYLDNTSCSRIGPFSAEEMTAMPSSSSYTSAVAGVYRDYLGREAGQAELNYWSTQLANGSMTLANVINVVMSSAEYQNRSAVDRLYQTYLGRSADSVGLSYWSALLSSGAITTNAIAAALIGSTEYQGNLQASINQLYVSFLGRNADSAGLSYWTQQVSSGNAITATVKAAIAGSSEAVARAQSVIKQYYRTYLGREVDGGGLQSWTSKVASGSMTLDDVLTAIKGSAEYRSRQA</sequence>
<evidence type="ECO:0000256" key="1">
    <source>
        <dbReference type="ARBA" id="ARBA00022801"/>
    </source>
</evidence>
<dbReference type="AlphaFoldDB" id="A0A3D9EIG0"/>
<feature type="domain" description="DUF4214" evidence="5">
    <location>
        <begin position="448"/>
        <end position="494"/>
    </location>
</feature>
<accession>A0A3D9EIG0</accession>
<dbReference type="InterPro" id="IPR001547">
    <property type="entry name" value="Glyco_hydro_5"/>
</dbReference>
<dbReference type="SUPFAM" id="SSF51445">
    <property type="entry name" value="(Trans)glycosidases"/>
    <property type="match status" value="1"/>
</dbReference>
<gene>
    <name evidence="6" type="ORF">DFO60_2952</name>
</gene>
<protein>
    <submittedName>
        <fullName evidence="6">Aryl-phospho-beta-D-glucosidase BglC (GH1 family)</fullName>
    </submittedName>
</protein>
<dbReference type="PANTHER" id="PTHR34142:SF1">
    <property type="entry name" value="GLYCOSIDE HYDROLASE FAMILY 5 DOMAIN-CONTAINING PROTEIN"/>
    <property type="match status" value="1"/>
</dbReference>
<dbReference type="Gene3D" id="3.20.20.80">
    <property type="entry name" value="Glycosidases"/>
    <property type="match status" value="1"/>
</dbReference>
<comment type="similarity">
    <text evidence="3">Belongs to the glycosyl hydrolase 5 (cellulase A) family.</text>
</comment>
<keyword evidence="2 3" id="KW-0326">Glycosidase</keyword>
<dbReference type="Pfam" id="PF13946">
    <property type="entry name" value="DUF4214"/>
    <property type="match status" value="4"/>
</dbReference>
<dbReference type="Proteomes" id="UP000256988">
    <property type="component" value="Unassembled WGS sequence"/>
</dbReference>
<proteinExistence type="inferred from homology"/>
<dbReference type="InterPro" id="IPR038255">
    <property type="entry name" value="PBS_linker_sf"/>
</dbReference>
<evidence type="ECO:0000256" key="2">
    <source>
        <dbReference type="ARBA" id="ARBA00023295"/>
    </source>
</evidence>
<dbReference type="PANTHER" id="PTHR34142">
    <property type="entry name" value="ENDO-BETA-1,4-GLUCANASE A"/>
    <property type="match status" value="1"/>
</dbReference>
<keyword evidence="1 3" id="KW-0378">Hydrolase</keyword>